<sequence>MLSIELKKAISHAFKHNLKPALTLQFFALMMVLSYFYVPSSQAAFSFFSDLKQEYGFSYAFVSTSIFGGLVPFCYLFLTKQLSEKNTVIWLFLFYLIFWGIKGVEVDVFYRFQGQWFGYANDWQTIVTKTSVDQFIYSALWAAPSITISYLWMENNFNFSQTIKAIDRKFIFVTIPSIVISNWIVWIPAVSIVYLMPADLQIPLFNLILCFWVLMLAVLNKKAEQS</sequence>
<keyword evidence="1" id="KW-0812">Transmembrane</keyword>
<dbReference type="Proteomes" id="UP000037600">
    <property type="component" value="Unassembled WGS sequence"/>
</dbReference>
<keyword evidence="1" id="KW-1133">Transmembrane helix</keyword>
<evidence type="ECO:0000313" key="3">
    <source>
        <dbReference type="Proteomes" id="UP000037600"/>
    </source>
</evidence>
<keyword evidence="1" id="KW-0472">Membrane</keyword>
<comment type="caution">
    <text evidence="2">The sequence shown here is derived from an EMBL/GenBank/DDBJ whole genome shotgun (WGS) entry which is preliminary data.</text>
</comment>
<dbReference type="AlphaFoldDB" id="A0A0J8GYC2"/>
<feature type="transmembrane region" description="Helical" evidence="1">
    <location>
        <begin position="202"/>
        <end position="219"/>
    </location>
</feature>
<dbReference type="EMBL" id="LAZL01000009">
    <property type="protein sequence ID" value="KMT65728.1"/>
    <property type="molecule type" value="Genomic_DNA"/>
</dbReference>
<name>A0A0J8GYC2_9ALTE</name>
<evidence type="ECO:0000313" key="2">
    <source>
        <dbReference type="EMBL" id="KMT65728.1"/>
    </source>
</evidence>
<feature type="transmembrane region" description="Helical" evidence="1">
    <location>
        <begin position="135"/>
        <end position="153"/>
    </location>
</feature>
<evidence type="ECO:0000256" key="1">
    <source>
        <dbReference type="SAM" id="Phobius"/>
    </source>
</evidence>
<feature type="transmembrane region" description="Helical" evidence="1">
    <location>
        <begin position="173"/>
        <end position="196"/>
    </location>
</feature>
<dbReference type="RefSeq" id="WP_048691062.1">
    <property type="nucleotide sequence ID" value="NZ_KQ130486.1"/>
</dbReference>
<reference evidence="2 3" key="1">
    <citation type="submission" date="2015-04" db="EMBL/GenBank/DDBJ databases">
        <title>Draft Genome Sequence of the Novel Agar-Digesting Marine Bacterium Q1.</title>
        <authorList>
            <person name="Li Y."/>
            <person name="Li D."/>
            <person name="Chen G."/>
            <person name="Du Z."/>
        </authorList>
    </citation>
    <scope>NUCLEOTIDE SEQUENCE [LARGE SCALE GENOMIC DNA]</scope>
    <source>
        <strain evidence="2 3">Q1</strain>
    </source>
</reference>
<feature type="transmembrane region" description="Helical" evidence="1">
    <location>
        <begin position="90"/>
        <end position="110"/>
    </location>
</feature>
<proteinExistence type="predicted"/>
<protein>
    <submittedName>
        <fullName evidence="2">Uncharacterized protein</fullName>
    </submittedName>
</protein>
<feature type="transmembrane region" description="Helical" evidence="1">
    <location>
        <begin position="58"/>
        <end position="78"/>
    </location>
</feature>
<accession>A0A0J8GYC2</accession>
<keyword evidence="3" id="KW-1185">Reference proteome</keyword>
<gene>
    <name evidence="2" type="ORF">XM47_06865</name>
</gene>
<feature type="transmembrane region" description="Helical" evidence="1">
    <location>
        <begin position="21"/>
        <end position="38"/>
    </location>
</feature>
<organism evidence="2 3">
    <name type="scientific">Catenovulum maritimum</name>
    <dbReference type="NCBI Taxonomy" id="1513271"/>
    <lineage>
        <taxon>Bacteria</taxon>
        <taxon>Pseudomonadati</taxon>
        <taxon>Pseudomonadota</taxon>
        <taxon>Gammaproteobacteria</taxon>
        <taxon>Alteromonadales</taxon>
        <taxon>Alteromonadaceae</taxon>
        <taxon>Catenovulum</taxon>
    </lineage>
</organism>